<feature type="coiled-coil region" evidence="1">
    <location>
        <begin position="797"/>
        <end position="824"/>
    </location>
</feature>
<feature type="chain" id="PRO_5045136654" evidence="3">
    <location>
        <begin position="21"/>
        <end position="832"/>
    </location>
</feature>
<comment type="caution">
    <text evidence="4">The sequence shown here is derived from an EMBL/GenBank/DDBJ whole genome shotgun (WGS) entry which is preliminary data.</text>
</comment>
<gene>
    <name evidence="4" type="ORF">SHI21_17535</name>
</gene>
<sequence length="832" mass="90476">MKIFVNLVVLVAAFIPPAFAAETSFTSAADSLGLAQKPVTLLLDKSSTEGVKFSEATATGCSQSIDTFQNNKLIGWAQSNQSVSKFFTCTDTRNINLLRFSTSSCQEAIACRKNVSQMQVNSAGADKLMNEIVAKDYAKNILDQNSEVMDRLEILRQFAQKKFDIKGDKCNSRYQPKKGGVCNLSLLDEVFVDQQANCKFGNGCFSKGEATVLNFSSYKEKEKIPKVAFVIEYNEYRINEKVQKSVDTDSAYVNELAELVTSEEFKNANSEQKGDMFLAKMELGSRDRYKDPVLAYDFDSVSEKPKLKKMLKFRQLASIYENKELTKESFASSFNTFRKSRAEAVLGDSSSSCTETTDIKKICEDMTTLSLGKTLSKDSLSVEHLSSRDLKSEKDFERFKSFMGDTFNEKDYDTLVNARRCLSFGLASEEYNDMASDKGHKGAGGFGSVVGAMAAGPSQDAVDSTREKLTSYIGETPSAKSDSAKAIEPKLGDSAEVDSSASIDSALAGAQATSSSFANQFNQSFTPGAYGIDEDDKKDKAEKKEEAVAAPVVAANNAANDTKMTDLMKRLASAEEKVDKMKAANEEAENNRVKQKKIDEENALIKDLKGQIADLKTAKEKKESSAAVAVAAPVVEQQKSQANNVYASSYSNGSSGAPARQEAAPKAADNYDAGRASNSATNANSSSGRSGMNSATLTSSNNADNKVLPSGIVITTVDGMTTEKATQTISNRILELNGTPFYIEEGGMVKEIIAVVKDGKVLLDDKGNPIYEKIVKGKVGDKKFAKAKEKGRVPAAITDAADLKRDQEEKMKRERAEYLKLKNLTNGIIKSK</sequence>
<organism evidence="4 5">
    <name type="scientific">Bacteriovorax antarcticus</name>
    <dbReference type="NCBI Taxonomy" id="3088717"/>
    <lineage>
        <taxon>Bacteria</taxon>
        <taxon>Pseudomonadati</taxon>
        <taxon>Bdellovibrionota</taxon>
        <taxon>Bacteriovoracia</taxon>
        <taxon>Bacteriovoracales</taxon>
        <taxon>Bacteriovoracaceae</taxon>
        <taxon>Bacteriovorax</taxon>
    </lineage>
</organism>
<feature type="region of interest" description="Disordered" evidence="2">
    <location>
        <begin position="646"/>
        <end position="702"/>
    </location>
</feature>
<evidence type="ECO:0000256" key="3">
    <source>
        <dbReference type="SAM" id="SignalP"/>
    </source>
</evidence>
<proteinExistence type="predicted"/>
<evidence type="ECO:0000256" key="2">
    <source>
        <dbReference type="SAM" id="MobiDB-lite"/>
    </source>
</evidence>
<dbReference type="RefSeq" id="WP_323578278.1">
    <property type="nucleotide sequence ID" value="NZ_JAYGJQ010000002.1"/>
</dbReference>
<keyword evidence="1" id="KW-0175">Coiled coil</keyword>
<name>A0ABU5VY93_9BACT</name>
<protein>
    <submittedName>
        <fullName evidence="4">Uncharacterized protein</fullName>
    </submittedName>
</protein>
<feature type="compositionally biased region" description="Low complexity" evidence="2">
    <location>
        <begin position="646"/>
        <end position="691"/>
    </location>
</feature>
<evidence type="ECO:0000313" key="4">
    <source>
        <dbReference type="EMBL" id="MEA9358039.1"/>
    </source>
</evidence>
<feature type="coiled-coil region" evidence="1">
    <location>
        <begin position="564"/>
        <end position="625"/>
    </location>
</feature>
<accession>A0ABU5VY93</accession>
<feature type="compositionally biased region" description="Polar residues" evidence="2">
    <location>
        <begin position="692"/>
        <end position="702"/>
    </location>
</feature>
<evidence type="ECO:0000256" key="1">
    <source>
        <dbReference type="SAM" id="Coils"/>
    </source>
</evidence>
<keyword evidence="5" id="KW-1185">Reference proteome</keyword>
<keyword evidence="3" id="KW-0732">Signal</keyword>
<dbReference type="EMBL" id="JAYGJQ010000002">
    <property type="protein sequence ID" value="MEA9358039.1"/>
    <property type="molecule type" value="Genomic_DNA"/>
</dbReference>
<feature type="signal peptide" evidence="3">
    <location>
        <begin position="1"/>
        <end position="20"/>
    </location>
</feature>
<evidence type="ECO:0000313" key="5">
    <source>
        <dbReference type="Proteomes" id="UP001302274"/>
    </source>
</evidence>
<reference evidence="4 5" key="1">
    <citation type="submission" date="2023-11" db="EMBL/GenBank/DDBJ databases">
        <title>A Novel Polar Bacteriovorax (B. antarcticus) Isolated from the Biocrust in Antarctica.</title>
        <authorList>
            <person name="Mun W."/>
            <person name="Choi S.Y."/>
            <person name="Mitchell R.J."/>
        </authorList>
    </citation>
    <scope>NUCLEOTIDE SEQUENCE [LARGE SCALE GENOMIC DNA]</scope>
    <source>
        <strain evidence="4 5">PP10</strain>
    </source>
</reference>
<dbReference type="Proteomes" id="UP001302274">
    <property type="component" value="Unassembled WGS sequence"/>
</dbReference>